<sequence>MSLVWKPCDQETAPEGLYWFHVSTNESEEYVDEDGEIAMRSTGKVINEVVLADHSKNGSRHSFQGFNAEKHGAMSFDNIHHYAEVERPDAP</sequence>
<reference evidence="1 2" key="1">
    <citation type="submission" date="2018-08" db="EMBL/GenBank/DDBJ databases">
        <title>Draft genome sequence of the cyanotroph, Pseudomonas monteilii BCN3.</title>
        <authorList>
            <person name="Jones L.B."/>
            <person name="Kunz D.A."/>
        </authorList>
    </citation>
    <scope>NUCLEOTIDE SEQUENCE [LARGE SCALE GENOMIC DNA]</scope>
    <source>
        <strain evidence="1 2">BCN3</strain>
    </source>
</reference>
<dbReference type="AlphaFoldDB" id="A0A399M7V9"/>
<protein>
    <submittedName>
        <fullName evidence="1">Uncharacterized protein</fullName>
    </submittedName>
</protein>
<name>A0A399M7V9_9PSED</name>
<accession>A0A399M7V9</accession>
<dbReference type="RefSeq" id="WP_119369912.1">
    <property type="nucleotide sequence ID" value="NZ_QWLL01000030.1"/>
</dbReference>
<gene>
    <name evidence="1" type="ORF">D0894_12145</name>
</gene>
<comment type="caution">
    <text evidence="1">The sequence shown here is derived from an EMBL/GenBank/DDBJ whole genome shotgun (WGS) entry which is preliminary data.</text>
</comment>
<proteinExistence type="predicted"/>
<dbReference type="Proteomes" id="UP000265875">
    <property type="component" value="Unassembled WGS sequence"/>
</dbReference>
<dbReference type="EMBL" id="QWLL01000030">
    <property type="protein sequence ID" value="RII77357.1"/>
    <property type="molecule type" value="Genomic_DNA"/>
</dbReference>
<evidence type="ECO:0000313" key="1">
    <source>
        <dbReference type="EMBL" id="RII77357.1"/>
    </source>
</evidence>
<dbReference type="GeneID" id="72420497"/>
<organism evidence="1 2">
    <name type="scientific">Pseudomonas monteilii</name>
    <dbReference type="NCBI Taxonomy" id="76759"/>
    <lineage>
        <taxon>Bacteria</taxon>
        <taxon>Pseudomonadati</taxon>
        <taxon>Pseudomonadota</taxon>
        <taxon>Gammaproteobacteria</taxon>
        <taxon>Pseudomonadales</taxon>
        <taxon>Pseudomonadaceae</taxon>
        <taxon>Pseudomonas</taxon>
    </lineage>
</organism>
<evidence type="ECO:0000313" key="2">
    <source>
        <dbReference type="Proteomes" id="UP000265875"/>
    </source>
</evidence>